<comment type="caution">
    <text evidence="2">The sequence shown here is derived from an EMBL/GenBank/DDBJ whole genome shotgun (WGS) entry which is preliminary data.</text>
</comment>
<feature type="compositionally biased region" description="Polar residues" evidence="1">
    <location>
        <begin position="15"/>
        <end position="25"/>
    </location>
</feature>
<keyword evidence="3" id="KW-1185">Reference proteome</keyword>
<gene>
    <name evidence="2" type="ORF">MKZ38_001238</name>
</gene>
<evidence type="ECO:0000313" key="3">
    <source>
        <dbReference type="Proteomes" id="UP001201980"/>
    </source>
</evidence>
<proteinExistence type="predicted"/>
<feature type="region of interest" description="Disordered" evidence="1">
    <location>
        <begin position="1"/>
        <end position="25"/>
    </location>
</feature>
<protein>
    <submittedName>
        <fullName evidence="2">Uncharacterized protein</fullName>
    </submittedName>
</protein>
<organism evidence="2 3">
    <name type="scientific">Zalerion maritima</name>
    <dbReference type="NCBI Taxonomy" id="339359"/>
    <lineage>
        <taxon>Eukaryota</taxon>
        <taxon>Fungi</taxon>
        <taxon>Dikarya</taxon>
        <taxon>Ascomycota</taxon>
        <taxon>Pezizomycotina</taxon>
        <taxon>Sordariomycetes</taxon>
        <taxon>Lulworthiomycetidae</taxon>
        <taxon>Lulworthiales</taxon>
        <taxon>Lulworthiaceae</taxon>
        <taxon>Zalerion</taxon>
    </lineage>
</organism>
<accession>A0AAD5RRP1</accession>
<dbReference type="Proteomes" id="UP001201980">
    <property type="component" value="Unassembled WGS sequence"/>
</dbReference>
<evidence type="ECO:0000256" key="1">
    <source>
        <dbReference type="SAM" id="MobiDB-lite"/>
    </source>
</evidence>
<dbReference type="AlphaFoldDB" id="A0AAD5RRP1"/>
<sequence>MFTFHLTLPAPPTIRNRSSDQMPPQSLPTRLFCSLYSRMPEHAMHLWALGLLLLLSAPFLRTNSASLSSGLDSFYDLSCTSKYDAPNPIANEYPNSATGVLNGTLAIIPVDMERVKMALPAGVNILEDLLRADMPNFPEGMFPVLLQAAHDHDVQFAAYNIGIPDFSRIGLEFPYLDARGDGTPFKWAPRQLISGHNEMAVKGSRDYGTIVFESLFEPRFEAYSQDRSGAITMSAVSNDNGTRHLMETVFRRQPEVEIGAEGNDGGMPFGLDAIKSITSQITFASLDGACDRFTRLWNTSIDSTPVAIRGKVVIEGGVSPLDDSAGRMSFSNIWGVQVATAFTEDNYLDCATV</sequence>
<evidence type="ECO:0000313" key="2">
    <source>
        <dbReference type="EMBL" id="KAJ2901937.1"/>
    </source>
</evidence>
<reference evidence="2" key="1">
    <citation type="submission" date="2022-07" db="EMBL/GenBank/DDBJ databases">
        <title>Draft genome sequence of Zalerion maritima ATCC 34329, a (micro)plastics degrading marine fungus.</title>
        <authorList>
            <person name="Paco A."/>
            <person name="Goncalves M.F.M."/>
            <person name="Rocha-Santos T.A.P."/>
            <person name="Alves A."/>
        </authorList>
    </citation>
    <scope>NUCLEOTIDE SEQUENCE</scope>
    <source>
        <strain evidence="2">ATCC 34329</strain>
    </source>
</reference>
<name>A0AAD5RRP1_9PEZI</name>
<dbReference type="EMBL" id="JAKWBI020000131">
    <property type="protein sequence ID" value="KAJ2901937.1"/>
    <property type="molecule type" value="Genomic_DNA"/>
</dbReference>